<evidence type="ECO:0000313" key="2">
    <source>
        <dbReference type="Proteomes" id="UP000233618"/>
    </source>
</evidence>
<dbReference type="AlphaFoldDB" id="A0A2N3HVR8"/>
<accession>A0A2N3HVR8</accession>
<reference evidence="1 2" key="1">
    <citation type="journal article" date="2017" name="Front. Microbiol.">
        <title>Labilibaculum manganireducens gen. nov., sp. nov. and Labilibaculum filiforme sp. nov., Novel Bacteroidetes Isolated from Subsurface Sediments of the Baltic Sea.</title>
        <authorList>
            <person name="Vandieken V."/>
            <person name="Marshall I.P."/>
            <person name="Niemann H."/>
            <person name="Engelen B."/>
            <person name="Cypionka H."/>
        </authorList>
    </citation>
    <scope>NUCLEOTIDE SEQUENCE [LARGE SCALE GENOMIC DNA]</scope>
    <source>
        <strain evidence="1 2">59.10-2M</strain>
    </source>
</reference>
<gene>
    <name evidence="1" type="ORF">BZG01_18085</name>
</gene>
<keyword evidence="2" id="KW-1185">Reference proteome</keyword>
<dbReference type="Proteomes" id="UP000233618">
    <property type="component" value="Unassembled WGS sequence"/>
</dbReference>
<dbReference type="EMBL" id="MVDE01000038">
    <property type="protein sequence ID" value="PKQ62137.1"/>
    <property type="molecule type" value="Genomic_DNA"/>
</dbReference>
<sequence>MIGNPEPKLLSQLANFRQFHFLISNRTKKPLPVMAANGHKIAAFVGIIPSQGAGRGDAVFVLEFFHFTNLIVESPMKVNILSK</sequence>
<name>A0A2N3HVR8_9BACT</name>
<evidence type="ECO:0000313" key="1">
    <source>
        <dbReference type="EMBL" id="PKQ62137.1"/>
    </source>
</evidence>
<organism evidence="1 2">
    <name type="scientific">Labilibaculum manganireducens</name>
    <dbReference type="NCBI Taxonomy" id="1940525"/>
    <lineage>
        <taxon>Bacteria</taxon>
        <taxon>Pseudomonadati</taxon>
        <taxon>Bacteroidota</taxon>
        <taxon>Bacteroidia</taxon>
        <taxon>Marinilabiliales</taxon>
        <taxon>Marinifilaceae</taxon>
        <taxon>Labilibaculum</taxon>
    </lineage>
</organism>
<protein>
    <submittedName>
        <fullName evidence="1">Uncharacterized protein</fullName>
    </submittedName>
</protein>
<comment type="caution">
    <text evidence="1">The sequence shown here is derived from an EMBL/GenBank/DDBJ whole genome shotgun (WGS) entry which is preliminary data.</text>
</comment>
<proteinExistence type="predicted"/>